<dbReference type="Pfam" id="PF11185">
    <property type="entry name" value="DUF2971"/>
    <property type="match status" value="1"/>
</dbReference>
<dbReference type="STRING" id="192904.SAMN04488514_1411"/>
<protein>
    <recommendedName>
        <fullName evidence="3">DUF2971 domain-containing protein</fullName>
    </recommendedName>
</protein>
<dbReference type="OrthoDB" id="190848at2"/>
<sequence>MIDRFTDVELPKTLYKYRDSNNKYHRKLISKQELYFPKPSEFNDPFDGNIPLRWDLLSFEDCYKKNLELMSIVLKGEDENKVKKFVREQTELKKLWHPDKLKRETSEQIDKWDKIIGLLSLSSTRDNILMWSHYSINHTGFVVGFDTKSMSTEYNFEWIEPVNYQFEYPIISGNDDSRLQFYKKFYYKSELWKYEQEWRISINHIQKRTVKIQPRTITEIIIGCKMNLKETNKIIKLSKQKLGNNIAIFKAKKSKDNFGLEIEQIE</sequence>
<proteinExistence type="predicted"/>
<reference evidence="2" key="1">
    <citation type="submission" date="2016-10" db="EMBL/GenBank/DDBJ databases">
        <authorList>
            <person name="Varghese N."/>
            <person name="Submissions S."/>
        </authorList>
    </citation>
    <scope>NUCLEOTIDE SEQUENCE [LARGE SCALE GENOMIC DNA]</scope>
    <source>
        <strain evidence="2">DSM 19886</strain>
    </source>
</reference>
<dbReference type="EMBL" id="FNGV01000041">
    <property type="protein sequence ID" value="SDN15567.1"/>
    <property type="molecule type" value="Genomic_DNA"/>
</dbReference>
<dbReference type="RefSeq" id="WP_089895989.1">
    <property type="nucleotide sequence ID" value="NZ_FNGV01000041.1"/>
</dbReference>
<evidence type="ECO:0008006" key="3">
    <source>
        <dbReference type="Google" id="ProtNLM"/>
    </source>
</evidence>
<evidence type="ECO:0000313" key="1">
    <source>
        <dbReference type="EMBL" id="SDN15567.1"/>
    </source>
</evidence>
<dbReference type="Proteomes" id="UP000199440">
    <property type="component" value="Unassembled WGS sequence"/>
</dbReference>
<organism evidence="1 2">
    <name type="scientific">Kriegella aquimaris</name>
    <dbReference type="NCBI Taxonomy" id="192904"/>
    <lineage>
        <taxon>Bacteria</taxon>
        <taxon>Pseudomonadati</taxon>
        <taxon>Bacteroidota</taxon>
        <taxon>Flavobacteriia</taxon>
        <taxon>Flavobacteriales</taxon>
        <taxon>Flavobacteriaceae</taxon>
        <taxon>Kriegella</taxon>
    </lineage>
</organism>
<name>A0A1G9Z307_9FLAO</name>
<dbReference type="InterPro" id="IPR021352">
    <property type="entry name" value="DUF2971"/>
</dbReference>
<accession>A0A1G9Z307</accession>
<dbReference type="AlphaFoldDB" id="A0A1G9Z307"/>
<gene>
    <name evidence="1" type="ORF">SAMN04488514_1411</name>
</gene>
<keyword evidence="2" id="KW-1185">Reference proteome</keyword>
<evidence type="ECO:0000313" key="2">
    <source>
        <dbReference type="Proteomes" id="UP000199440"/>
    </source>
</evidence>